<dbReference type="Gene3D" id="3.40.50.150">
    <property type="entry name" value="Vaccinia Virus protein VP39"/>
    <property type="match status" value="1"/>
</dbReference>
<accession>A0A382EWW2</accession>
<dbReference type="InterPro" id="IPR029063">
    <property type="entry name" value="SAM-dependent_MTases_sf"/>
</dbReference>
<dbReference type="CDD" id="cd02440">
    <property type="entry name" value="AdoMet_MTases"/>
    <property type="match status" value="1"/>
</dbReference>
<dbReference type="EMBL" id="UINC01046501">
    <property type="protein sequence ID" value="SVB54604.1"/>
    <property type="molecule type" value="Genomic_DNA"/>
</dbReference>
<dbReference type="AlphaFoldDB" id="A0A382EWW2"/>
<gene>
    <name evidence="1" type="ORF">METZ01_LOCUS207458</name>
</gene>
<dbReference type="InterPro" id="IPR010743">
    <property type="entry name" value="Methionine_synth_MetW"/>
</dbReference>
<evidence type="ECO:0000313" key="1">
    <source>
        <dbReference type="EMBL" id="SVB54604.1"/>
    </source>
</evidence>
<proteinExistence type="predicted"/>
<evidence type="ECO:0008006" key="2">
    <source>
        <dbReference type="Google" id="ProtNLM"/>
    </source>
</evidence>
<sequence>MLDEWIQENDKILDLGCGDGTILSNLKVSKNIKGFGIEIDRKNIQKC</sequence>
<feature type="non-terminal residue" evidence="1">
    <location>
        <position position="47"/>
    </location>
</feature>
<organism evidence="1">
    <name type="scientific">marine metagenome</name>
    <dbReference type="NCBI Taxonomy" id="408172"/>
    <lineage>
        <taxon>unclassified sequences</taxon>
        <taxon>metagenomes</taxon>
        <taxon>ecological metagenomes</taxon>
    </lineage>
</organism>
<dbReference type="SUPFAM" id="SSF53335">
    <property type="entry name" value="S-adenosyl-L-methionine-dependent methyltransferases"/>
    <property type="match status" value="1"/>
</dbReference>
<name>A0A382EWW2_9ZZZZ</name>
<protein>
    <recommendedName>
        <fullName evidence="2">Methyltransferase domain-containing protein</fullName>
    </recommendedName>
</protein>
<dbReference type="Pfam" id="PF07021">
    <property type="entry name" value="MetW"/>
    <property type="match status" value="1"/>
</dbReference>
<reference evidence="1" key="1">
    <citation type="submission" date="2018-05" db="EMBL/GenBank/DDBJ databases">
        <authorList>
            <person name="Lanie J.A."/>
            <person name="Ng W.-L."/>
            <person name="Kazmierczak K.M."/>
            <person name="Andrzejewski T.M."/>
            <person name="Davidsen T.M."/>
            <person name="Wayne K.J."/>
            <person name="Tettelin H."/>
            <person name="Glass J.I."/>
            <person name="Rusch D."/>
            <person name="Podicherti R."/>
            <person name="Tsui H.-C.T."/>
            <person name="Winkler M.E."/>
        </authorList>
    </citation>
    <scope>NUCLEOTIDE SEQUENCE</scope>
</reference>